<protein>
    <submittedName>
        <fullName evidence="1">Uncharacterized protein</fullName>
    </submittedName>
</protein>
<dbReference type="Proteomes" id="UP000717996">
    <property type="component" value="Unassembled WGS sequence"/>
</dbReference>
<sequence length="180" mass="18888">MLAPAARSCAAIRPRPPGAVTRPMRRPCTFASTGSASRPSLSIRCGACTSEMPCACSARAVPSPTVSHGLRCASASRSREAAAATAAGLVNTTRSQFSARCSWRTTGGPCRRCNRHGERAKTCPPSPATARRSATCWPCGRSEIRVQAASEPAAPVGIVWSAIACIMRALRCRGRCSDVR</sequence>
<proteinExistence type="predicted"/>
<name>A0A9P6XQ36_RHIOR</name>
<reference evidence="1" key="1">
    <citation type="journal article" date="2020" name="Microb. Genom.">
        <title>Genetic diversity of clinical and environmental Mucorales isolates obtained from an investigation of mucormycosis cases among solid organ transplant recipients.</title>
        <authorList>
            <person name="Nguyen M.H."/>
            <person name="Kaul D."/>
            <person name="Muto C."/>
            <person name="Cheng S.J."/>
            <person name="Richter R.A."/>
            <person name="Bruno V.M."/>
            <person name="Liu G."/>
            <person name="Beyhan S."/>
            <person name="Sundermann A.J."/>
            <person name="Mounaud S."/>
            <person name="Pasculle A.W."/>
            <person name="Nierman W.C."/>
            <person name="Driscoll E."/>
            <person name="Cumbie R."/>
            <person name="Clancy C.J."/>
            <person name="Dupont C.L."/>
        </authorList>
    </citation>
    <scope>NUCLEOTIDE SEQUENCE</scope>
    <source>
        <strain evidence="1">GL16</strain>
    </source>
</reference>
<dbReference type="AlphaFoldDB" id="A0A9P6XQ36"/>
<organism evidence="1 2">
    <name type="scientific">Rhizopus oryzae</name>
    <name type="common">Mucormycosis agent</name>
    <name type="synonym">Rhizopus arrhizus var. delemar</name>
    <dbReference type="NCBI Taxonomy" id="64495"/>
    <lineage>
        <taxon>Eukaryota</taxon>
        <taxon>Fungi</taxon>
        <taxon>Fungi incertae sedis</taxon>
        <taxon>Mucoromycota</taxon>
        <taxon>Mucoromycotina</taxon>
        <taxon>Mucoromycetes</taxon>
        <taxon>Mucorales</taxon>
        <taxon>Mucorineae</taxon>
        <taxon>Rhizopodaceae</taxon>
        <taxon>Rhizopus</taxon>
    </lineage>
</organism>
<evidence type="ECO:0000313" key="1">
    <source>
        <dbReference type="EMBL" id="KAG1530296.1"/>
    </source>
</evidence>
<dbReference type="EMBL" id="JAANIT010006807">
    <property type="protein sequence ID" value="KAG1530296.1"/>
    <property type="molecule type" value="Genomic_DNA"/>
</dbReference>
<gene>
    <name evidence="1" type="ORF">G6F51_013882</name>
</gene>
<evidence type="ECO:0000313" key="2">
    <source>
        <dbReference type="Proteomes" id="UP000717996"/>
    </source>
</evidence>
<comment type="caution">
    <text evidence="1">The sequence shown here is derived from an EMBL/GenBank/DDBJ whole genome shotgun (WGS) entry which is preliminary data.</text>
</comment>
<accession>A0A9P6XQ36</accession>